<evidence type="ECO:0000256" key="2">
    <source>
        <dbReference type="ARBA" id="ARBA00022475"/>
    </source>
</evidence>
<dbReference type="EMBL" id="VLKK01000001">
    <property type="protein sequence ID" value="TWH97503.1"/>
    <property type="molecule type" value="Genomic_DNA"/>
</dbReference>
<proteinExistence type="predicted"/>
<feature type="domain" description="ABC-2 type transporter transmembrane" evidence="7">
    <location>
        <begin position="33"/>
        <end position="374"/>
    </location>
</feature>
<dbReference type="AlphaFoldDB" id="A0A562KQM8"/>
<dbReference type="GO" id="GO:0140359">
    <property type="term" value="F:ABC-type transporter activity"/>
    <property type="evidence" value="ECO:0007669"/>
    <property type="project" value="InterPro"/>
</dbReference>
<dbReference type="RefSeq" id="WP_242003254.1">
    <property type="nucleotide sequence ID" value="NZ_JACIIY010000001.1"/>
</dbReference>
<dbReference type="GO" id="GO:0005886">
    <property type="term" value="C:plasma membrane"/>
    <property type="evidence" value="ECO:0007669"/>
    <property type="project" value="UniProtKB-SubCell"/>
</dbReference>
<evidence type="ECO:0000313" key="9">
    <source>
        <dbReference type="Proteomes" id="UP000316624"/>
    </source>
</evidence>
<feature type="transmembrane region" description="Helical" evidence="6">
    <location>
        <begin position="306"/>
        <end position="324"/>
    </location>
</feature>
<evidence type="ECO:0000259" key="7">
    <source>
        <dbReference type="Pfam" id="PF12698"/>
    </source>
</evidence>
<name>A0A562KQM8_SPHWJ</name>
<evidence type="ECO:0000256" key="1">
    <source>
        <dbReference type="ARBA" id="ARBA00004651"/>
    </source>
</evidence>
<protein>
    <submittedName>
        <fullName evidence="8">ABC-2 type transport system permease protein</fullName>
    </submittedName>
</protein>
<keyword evidence="5 6" id="KW-0472">Membrane</keyword>
<feature type="transmembrane region" description="Helical" evidence="6">
    <location>
        <begin position="234"/>
        <end position="261"/>
    </location>
</feature>
<feature type="transmembrane region" description="Helical" evidence="6">
    <location>
        <begin position="360"/>
        <end position="383"/>
    </location>
</feature>
<dbReference type="Proteomes" id="UP000316624">
    <property type="component" value="Unassembled WGS sequence"/>
</dbReference>
<sequence length="395" mass="41773">MMPGPGGTAGTAFRAGWCREIRFLRSNFWDFALISWIPLALMTLVAVQISAGVMRDLPIAVVDEDGGGVARELVRRLEASPGLHVAVRAADMRTAETAVRSKAAYAVVLIPRDTERTVLRGQTASITVFYNASYSTASGAALREIGTVVQDYAGRIAKDRTAAILPGKVRAPPIAARTTILFNPQGSYELQLVALIHPALLHLIFMVAVASALGRELRDGTIGPWLAGASRFAAVAAIAGKVSVYVVIFMGWALLATSYLAGLRGWPVLGSPVMLLAGYAAMYLAYVGVTLLVTGLTLSMGKSLSIAGLYAGASFAFAGAIFPIESASLFAQVWSAILPYTAFAKLLAEQWMMGSPAMVSLPHILVLLIFLFVGSGIGLPRYIAAATTPGVWGRQ</sequence>
<keyword evidence="4 6" id="KW-1133">Transmembrane helix</keyword>
<accession>A0A562KQM8</accession>
<evidence type="ECO:0000256" key="4">
    <source>
        <dbReference type="ARBA" id="ARBA00022989"/>
    </source>
</evidence>
<evidence type="ECO:0000256" key="3">
    <source>
        <dbReference type="ARBA" id="ARBA00022692"/>
    </source>
</evidence>
<reference evidence="8 9" key="1">
    <citation type="journal article" date="2015" name="Stand. Genomic Sci.">
        <title>Genomic Encyclopedia of Bacterial and Archaeal Type Strains, Phase III: the genomes of soil and plant-associated and newly described type strains.</title>
        <authorList>
            <person name="Whitman W.B."/>
            <person name="Woyke T."/>
            <person name="Klenk H.P."/>
            <person name="Zhou Y."/>
            <person name="Lilburn T.G."/>
            <person name="Beck B.J."/>
            <person name="De Vos P."/>
            <person name="Vandamme P."/>
            <person name="Eisen J.A."/>
            <person name="Garrity G."/>
            <person name="Hugenholtz P."/>
            <person name="Kyrpides N.C."/>
        </authorList>
    </citation>
    <scope>NUCLEOTIDE SEQUENCE [LARGE SCALE GENOMIC DNA]</scope>
    <source>
        <strain evidence="8 9">CGMCC 1.7748</strain>
    </source>
</reference>
<dbReference type="PANTHER" id="PTHR30294">
    <property type="entry name" value="MEMBRANE COMPONENT OF ABC TRANSPORTER YHHJ-RELATED"/>
    <property type="match status" value="1"/>
</dbReference>
<organism evidence="8 9">
    <name type="scientific">Sphingobium wenxiniae (strain DSM 21828 / CGMCC 1.7748 / JZ-1)</name>
    <dbReference type="NCBI Taxonomy" id="595605"/>
    <lineage>
        <taxon>Bacteria</taxon>
        <taxon>Pseudomonadati</taxon>
        <taxon>Pseudomonadota</taxon>
        <taxon>Alphaproteobacteria</taxon>
        <taxon>Sphingomonadales</taxon>
        <taxon>Sphingomonadaceae</taxon>
        <taxon>Sphingobium</taxon>
    </lineage>
</organism>
<keyword evidence="3 6" id="KW-0812">Transmembrane</keyword>
<evidence type="ECO:0000313" key="8">
    <source>
        <dbReference type="EMBL" id="TWH97503.1"/>
    </source>
</evidence>
<feature type="transmembrane region" description="Helical" evidence="6">
    <location>
        <begin position="192"/>
        <end position="213"/>
    </location>
</feature>
<comment type="subcellular location">
    <subcellularLocation>
        <location evidence="1">Cell membrane</location>
        <topology evidence="1">Multi-pass membrane protein</topology>
    </subcellularLocation>
</comment>
<dbReference type="InterPro" id="IPR051449">
    <property type="entry name" value="ABC-2_transporter_component"/>
</dbReference>
<feature type="transmembrane region" description="Helical" evidence="6">
    <location>
        <begin position="28"/>
        <end position="49"/>
    </location>
</feature>
<dbReference type="Pfam" id="PF12698">
    <property type="entry name" value="ABC2_membrane_3"/>
    <property type="match status" value="1"/>
</dbReference>
<keyword evidence="2" id="KW-1003">Cell membrane</keyword>
<evidence type="ECO:0000256" key="5">
    <source>
        <dbReference type="ARBA" id="ARBA00023136"/>
    </source>
</evidence>
<gene>
    <name evidence="8" type="ORF">IQ35_00100</name>
</gene>
<evidence type="ECO:0000256" key="6">
    <source>
        <dbReference type="SAM" id="Phobius"/>
    </source>
</evidence>
<dbReference type="PANTHER" id="PTHR30294:SF47">
    <property type="entry name" value="INNER MEMBRANE TRANSPORT PERMEASE YHHJ"/>
    <property type="match status" value="1"/>
</dbReference>
<comment type="caution">
    <text evidence="8">The sequence shown here is derived from an EMBL/GenBank/DDBJ whole genome shotgun (WGS) entry which is preliminary data.</text>
</comment>
<keyword evidence="9" id="KW-1185">Reference proteome</keyword>
<feature type="transmembrane region" description="Helical" evidence="6">
    <location>
        <begin position="273"/>
        <end position="294"/>
    </location>
</feature>
<dbReference type="InterPro" id="IPR013525">
    <property type="entry name" value="ABC2_TM"/>
</dbReference>
<dbReference type="Gene3D" id="3.40.1710.10">
    <property type="entry name" value="abc type-2 transporter like domain"/>
    <property type="match status" value="1"/>
</dbReference>